<feature type="chain" id="PRO_5044776760" description="Protein kinase domain-containing protein" evidence="3">
    <location>
        <begin position="19"/>
        <end position="611"/>
    </location>
</feature>
<dbReference type="Pfam" id="PF00069">
    <property type="entry name" value="Pkinase"/>
    <property type="match status" value="1"/>
</dbReference>
<dbReference type="EMBL" id="JALLPJ020001399">
    <property type="protein sequence ID" value="KAL3765581.1"/>
    <property type="molecule type" value="Genomic_DNA"/>
</dbReference>
<evidence type="ECO:0000313" key="6">
    <source>
        <dbReference type="Proteomes" id="UP001530400"/>
    </source>
</evidence>
<reference evidence="5 6" key="1">
    <citation type="submission" date="2024-10" db="EMBL/GenBank/DDBJ databases">
        <title>Updated reference genomes for cyclostephanoid diatoms.</title>
        <authorList>
            <person name="Roberts W.R."/>
            <person name="Alverson A.J."/>
        </authorList>
    </citation>
    <scope>NUCLEOTIDE SEQUENCE [LARGE SCALE GENOMIC DNA]</scope>
    <source>
        <strain evidence="5 6">AJA010-31</strain>
    </source>
</reference>
<dbReference type="AlphaFoldDB" id="A0ABD3MRW3"/>
<feature type="domain" description="Protein kinase" evidence="4">
    <location>
        <begin position="319"/>
        <end position="596"/>
    </location>
</feature>
<dbReference type="InterPro" id="IPR011009">
    <property type="entry name" value="Kinase-like_dom_sf"/>
</dbReference>
<dbReference type="SMART" id="SM00220">
    <property type="entry name" value="S_TKc"/>
    <property type="match status" value="1"/>
</dbReference>
<gene>
    <name evidence="5" type="ORF">ACHAWO_003873</name>
</gene>
<keyword evidence="3" id="KW-0732">Signal</keyword>
<dbReference type="PANTHER" id="PTHR24362:SF309">
    <property type="entry name" value="PROTEIN KINASE DOMAIN-CONTAINING PROTEIN"/>
    <property type="match status" value="1"/>
</dbReference>
<keyword evidence="6" id="KW-1185">Reference proteome</keyword>
<comment type="caution">
    <text evidence="5">The sequence shown here is derived from an EMBL/GenBank/DDBJ whole genome shotgun (WGS) entry which is preliminary data.</text>
</comment>
<evidence type="ECO:0000256" key="2">
    <source>
        <dbReference type="SAM" id="MobiDB-lite"/>
    </source>
</evidence>
<keyword evidence="1" id="KW-0175">Coiled coil</keyword>
<dbReference type="PANTHER" id="PTHR24362">
    <property type="entry name" value="SERINE/THREONINE-PROTEIN KINASE NEK"/>
    <property type="match status" value="1"/>
</dbReference>
<evidence type="ECO:0000259" key="4">
    <source>
        <dbReference type="PROSITE" id="PS50011"/>
    </source>
</evidence>
<protein>
    <recommendedName>
        <fullName evidence="4">Protein kinase domain-containing protein</fullName>
    </recommendedName>
</protein>
<evidence type="ECO:0000313" key="5">
    <source>
        <dbReference type="EMBL" id="KAL3765581.1"/>
    </source>
</evidence>
<dbReference type="Proteomes" id="UP001530400">
    <property type="component" value="Unassembled WGS sequence"/>
</dbReference>
<dbReference type="SUPFAM" id="SSF56112">
    <property type="entry name" value="Protein kinase-like (PK-like)"/>
    <property type="match status" value="1"/>
</dbReference>
<organism evidence="5 6">
    <name type="scientific">Cyclotella atomus</name>
    <dbReference type="NCBI Taxonomy" id="382360"/>
    <lineage>
        <taxon>Eukaryota</taxon>
        <taxon>Sar</taxon>
        <taxon>Stramenopiles</taxon>
        <taxon>Ochrophyta</taxon>
        <taxon>Bacillariophyta</taxon>
        <taxon>Coscinodiscophyceae</taxon>
        <taxon>Thalassiosirophycidae</taxon>
        <taxon>Stephanodiscales</taxon>
        <taxon>Stephanodiscaceae</taxon>
        <taxon>Cyclotella</taxon>
    </lineage>
</organism>
<name>A0ABD3MRW3_9STRA</name>
<sequence length="611" mass="67580">MLHGLRLVLLTYITHTNSLLQPSQTIRHRHHHPPTSTRLSVFFANENDKRNNKSILRNSTIDNANDLLQTLQLKDEALSQAQRAVSSLESALESAVGNLESMQQRLQRQVKELESELQAVKSELGSAVEELERVKLDLNGANVELERSKVEKEGLEWALSQSQLEVKRFEERVEMLEGYLKDMGVDASSVVEKKIEVSNPWEQLWGNNKSLTPIPVLNDWVIIRGSTDDEIQISGKVTNHKSIPDGDAIVTSPLSDPKLAVEKKVVTTVSGSKYKLGTPMVVPTDQSSKVPSSASSSNSNNITPSKQLSASRASIALPDLTGNTLGNGRYLLAGTATPSINGRSFIQTAYRSTPLNKPIGEPLAIKVSANKEAMKREFNNYQKVAAGFKRGDFIKRIEFLPVAGREMPDKSALVMQRGIADVKAFMPKVGGKLEGQLLYDCALTALTCVQALHGAKLVWNDLKTENFVVIEDGGGFTFKGIDLESCMPVRESPVDYTPEACPPEFARAFLDGEADTFLLEYSYDVWSYGMFLYEISTGRGFFDGYTAEKITKMLPDFEPNVDNVPDPQLADLISKCLAIDPKSRPSFVRISRHPYFAANKTPFDFLFGSSI</sequence>
<proteinExistence type="predicted"/>
<dbReference type="InterPro" id="IPR000719">
    <property type="entry name" value="Prot_kinase_dom"/>
</dbReference>
<dbReference type="Gene3D" id="1.10.510.10">
    <property type="entry name" value="Transferase(Phosphotransferase) domain 1"/>
    <property type="match status" value="1"/>
</dbReference>
<feature type="signal peptide" evidence="3">
    <location>
        <begin position="1"/>
        <end position="18"/>
    </location>
</feature>
<evidence type="ECO:0000256" key="3">
    <source>
        <dbReference type="SAM" id="SignalP"/>
    </source>
</evidence>
<feature type="coiled-coil region" evidence="1">
    <location>
        <begin position="78"/>
        <end position="172"/>
    </location>
</feature>
<feature type="region of interest" description="Disordered" evidence="2">
    <location>
        <begin position="280"/>
        <end position="308"/>
    </location>
</feature>
<evidence type="ECO:0000256" key="1">
    <source>
        <dbReference type="SAM" id="Coils"/>
    </source>
</evidence>
<accession>A0ABD3MRW3</accession>
<dbReference type="PROSITE" id="PS50011">
    <property type="entry name" value="PROTEIN_KINASE_DOM"/>
    <property type="match status" value="1"/>
</dbReference>
<feature type="compositionally biased region" description="Low complexity" evidence="2">
    <location>
        <begin position="287"/>
        <end position="301"/>
    </location>
</feature>